<organism evidence="1 2">
    <name type="scientific">Flavobacterium xylosi</name>
    <dbReference type="NCBI Taxonomy" id="3230415"/>
    <lineage>
        <taxon>Bacteria</taxon>
        <taxon>Pseudomonadati</taxon>
        <taxon>Bacteroidota</taxon>
        <taxon>Flavobacteriia</taxon>
        <taxon>Flavobacteriales</taxon>
        <taxon>Flavobacteriaceae</taxon>
        <taxon>Flavobacterium</taxon>
    </lineage>
</organism>
<evidence type="ECO:0000313" key="2">
    <source>
        <dbReference type="Proteomes" id="UP001600109"/>
    </source>
</evidence>
<dbReference type="Proteomes" id="UP001600109">
    <property type="component" value="Unassembled WGS sequence"/>
</dbReference>
<sequence>MKKINTFWNWFQDNNQTIKNLINETPKNQKHISFWINKNLSYYCKEIDFMIVFPNNNNNNNNNNNKSELILTANGNPEYFNHVINLVDNAPELKNWKFTAFIQPTERIDEIMKGLDEPYIFHEITLKASELTFLPIEYHEISHKFDLVVFLKSYNLYCDTKTLQQAIFVIMQDIVREKSLYQNINFVQLAQVPENKEGLIHLCDFQLFLDNLNRAELNNYFLKMWKTVK</sequence>
<name>A0ABW6HSW1_9FLAO</name>
<reference evidence="1 2" key="1">
    <citation type="submission" date="2024-06" db="EMBL/GenBank/DDBJ databases">
        <title>Flavobacterium spp. isolated from glacier.</title>
        <authorList>
            <person name="Han D."/>
        </authorList>
    </citation>
    <scope>NUCLEOTIDE SEQUENCE [LARGE SCALE GENOMIC DNA]</scope>
    <source>
        <strain evidence="1 2">LS2P90</strain>
    </source>
</reference>
<dbReference type="EMBL" id="JBHZPZ010000003">
    <property type="protein sequence ID" value="MFE3867034.1"/>
    <property type="molecule type" value="Genomic_DNA"/>
</dbReference>
<gene>
    <name evidence="1" type="ORF">ACFX5E_02980</name>
</gene>
<proteinExistence type="predicted"/>
<protein>
    <submittedName>
        <fullName evidence="1">Uncharacterized protein</fullName>
    </submittedName>
</protein>
<evidence type="ECO:0000313" key="1">
    <source>
        <dbReference type="EMBL" id="MFE3867034.1"/>
    </source>
</evidence>
<dbReference type="RefSeq" id="WP_379853684.1">
    <property type="nucleotide sequence ID" value="NZ_JBHZPZ010000003.1"/>
</dbReference>
<accession>A0ABW6HSW1</accession>
<comment type="caution">
    <text evidence="1">The sequence shown here is derived from an EMBL/GenBank/DDBJ whole genome shotgun (WGS) entry which is preliminary data.</text>
</comment>
<keyword evidence="2" id="KW-1185">Reference proteome</keyword>